<comment type="caution">
    <text evidence="1">The sequence shown here is derived from an EMBL/GenBank/DDBJ whole genome shotgun (WGS) entry which is preliminary data.</text>
</comment>
<dbReference type="EMBL" id="JABSTR010000007">
    <property type="protein sequence ID" value="KAH9374779.1"/>
    <property type="molecule type" value="Genomic_DNA"/>
</dbReference>
<dbReference type="OrthoDB" id="6493754at2759"/>
<name>A0A9J6GHS3_HAELO</name>
<evidence type="ECO:0000313" key="2">
    <source>
        <dbReference type="Proteomes" id="UP000821853"/>
    </source>
</evidence>
<dbReference type="VEuPathDB" id="VectorBase:HLOH_042792"/>
<accession>A0A9J6GHS3</accession>
<sequence length="94" mass="10526">MLVSVAVKEDTFVSVYFNCAPLVSDDVCFADKVRDVRALVNLLESVEGYCEKKAHEQGEKVGVVLKLVLSLVYDICDDELHDDETTDVLIFLNE</sequence>
<keyword evidence="2" id="KW-1185">Reference proteome</keyword>
<reference evidence="1 2" key="1">
    <citation type="journal article" date="2020" name="Cell">
        <title>Large-Scale Comparative Analyses of Tick Genomes Elucidate Their Genetic Diversity and Vector Capacities.</title>
        <authorList>
            <consortium name="Tick Genome and Microbiome Consortium (TIGMIC)"/>
            <person name="Jia N."/>
            <person name="Wang J."/>
            <person name="Shi W."/>
            <person name="Du L."/>
            <person name="Sun Y."/>
            <person name="Zhan W."/>
            <person name="Jiang J.F."/>
            <person name="Wang Q."/>
            <person name="Zhang B."/>
            <person name="Ji P."/>
            <person name="Bell-Sakyi L."/>
            <person name="Cui X.M."/>
            <person name="Yuan T.T."/>
            <person name="Jiang B.G."/>
            <person name="Yang W.F."/>
            <person name="Lam T.T."/>
            <person name="Chang Q.C."/>
            <person name="Ding S.J."/>
            <person name="Wang X.J."/>
            <person name="Zhu J.G."/>
            <person name="Ruan X.D."/>
            <person name="Zhao L."/>
            <person name="Wei J.T."/>
            <person name="Ye R.Z."/>
            <person name="Que T.C."/>
            <person name="Du C.H."/>
            <person name="Zhou Y.H."/>
            <person name="Cheng J.X."/>
            <person name="Dai P.F."/>
            <person name="Guo W.B."/>
            <person name="Han X.H."/>
            <person name="Huang E.J."/>
            <person name="Li L.F."/>
            <person name="Wei W."/>
            <person name="Gao Y.C."/>
            <person name="Liu J.Z."/>
            <person name="Shao H.Z."/>
            <person name="Wang X."/>
            <person name="Wang C.C."/>
            <person name="Yang T.C."/>
            <person name="Huo Q.B."/>
            <person name="Li W."/>
            <person name="Chen H.Y."/>
            <person name="Chen S.E."/>
            <person name="Zhou L.G."/>
            <person name="Ni X.B."/>
            <person name="Tian J.H."/>
            <person name="Sheng Y."/>
            <person name="Liu T."/>
            <person name="Pan Y.S."/>
            <person name="Xia L.Y."/>
            <person name="Li J."/>
            <person name="Zhao F."/>
            <person name="Cao W.C."/>
        </authorList>
    </citation>
    <scope>NUCLEOTIDE SEQUENCE [LARGE SCALE GENOMIC DNA]</scope>
    <source>
        <strain evidence="1">HaeL-2018</strain>
    </source>
</reference>
<protein>
    <submittedName>
        <fullName evidence="1">Uncharacterized protein</fullName>
    </submittedName>
</protein>
<gene>
    <name evidence="1" type="ORF">HPB48_000945</name>
</gene>
<dbReference type="Proteomes" id="UP000821853">
    <property type="component" value="Chromosome 5"/>
</dbReference>
<evidence type="ECO:0000313" key="1">
    <source>
        <dbReference type="EMBL" id="KAH9374779.1"/>
    </source>
</evidence>
<proteinExistence type="predicted"/>
<organism evidence="1 2">
    <name type="scientific">Haemaphysalis longicornis</name>
    <name type="common">Bush tick</name>
    <dbReference type="NCBI Taxonomy" id="44386"/>
    <lineage>
        <taxon>Eukaryota</taxon>
        <taxon>Metazoa</taxon>
        <taxon>Ecdysozoa</taxon>
        <taxon>Arthropoda</taxon>
        <taxon>Chelicerata</taxon>
        <taxon>Arachnida</taxon>
        <taxon>Acari</taxon>
        <taxon>Parasitiformes</taxon>
        <taxon>Ixodida</taxon>
        <taxon>Ixodoidea</taxon>
        <taxon>Ixodidae</taxon>
        <taxon>Haemaphysalinae</taxon>
        <taxon>Haemaphysalis</taxon>
    </lineage>
</organism>
<dbReference type="AlphaFoldDB" id="A0A9J6GHS3"/>